<reference evidence="3 4" key="1">
    <citation type="journal article" date="2018" name="Sci. Rep.">
        <title>Comparative analysis of the Pocillopora damicornis genome highlights role of immune system in coral evolution.</title>
        <authorList>
            <person name="Cunning R."/>
            <person name="Bay R.A."/>
            <person name="Gillette P."/>
            <person name="Baker A.C."/>
            <person name="Traylor-Knowles N."/>
        </authorList>
    </citation>
    <scope>NUCLEOTIDE SEQUENCE [LARGE SCALE GENOMIC DNA]</scope>
    <source>
        <strain evidence="3">RSMAS</strain>
        <tissue evidence="3">Whole animal</tissue>
    </source>
</reference>
<name>A0A3M6TC00_POCDA</name>
<dbReference type="InterPro" id="IPR005135">
    <property type="entry name" value="Endo/exonuclease/phosphatase"/>
</dbReference>
<evidence type="ECO:0000313" key="3">
    <source>
        <dbReference type="EMBL" id="RMX38804.1"/>
    </source>
</evidence>
<feature type="domain" description="Endonuclease/exonuclease/phosphatase" evidence="2">
    <location>
        <begin position="158"/>
        <end position="631"/>
    </location>
</feature>
<dbReference type="AlphaFoldDB" id="A0A3M6TC00"/>
<gene>
    <name evidence="3" type="ORF">pdam_00016765</name>
</gene>
<keyword evidence="4" id="KW-1185">Reference proteome</keyword>
<feature type="region of interest" description="Disordered" evidence="1">
    <location>
        <begin position="92"/>
        <end position="113"/>
    </location>
</feature>
<dbReference type="STRING" id="46731.A0A3M6TC00"/>
<evidence type="ECO:0000259" key="2">
    <source>
        <dbReference type="Pfam" id="PF03372"/>
    </source>
</evidence>
<accession>A0A3M6TC00</accession>
<dbReference type="GO" id="GO:0000175">
    <property type="term" value="F:3'-5'-RNA exonuclease activity"/>
    <property type="evidence" value="ECO:0007669"/>
    <property type="project" value="TreeGrafter"/>
</dbReference>
<dbReference type="InterPro" id="IPR050410">
    <property type="entry name" value="CCR4/nocturin_mRNA_transcr"/>
</dbReference>
<organism evidence="3 4">
    <name type="scientific">Pocillopora damicornis</name>
    <name type="common">Cauliflower coral</name>
    <name type="synonym">Millepora damicornis</name>
    <dbReference type="NCBI Taxonomy" id="46731"/>
    <lineage>
        <taxon>Eukaryota</taxon>
        <taxon>Metazoa</taxon>
        <taxon>Cnidaria</taxon>
        <taxon>Anthozoa</taxon>
        <taxon>Hexacorallia</taxon>
        <taxon>Scleractinia</taxon>
        <taxon>Astrocoeniina</taxon>
        <taxon>Pocilloporidae</taxon>
        <taxon>Pocillopora</taxon>
    </lineage>
</organism>
<dbReference type="Proteomes" id="UP000275408">
    <property type="component" value="Unassembled WGS sequence"/>
</dbReference>
<feature type="region of interest" description="Disordered" evidence="1">
    <location>
        <begin position="505"/>
        <end position="527"/>
    </location>
</feature>
<protein>
    <recommendedName>
        <fullName evidence="2">Endonuclease/exonuclease/phosphatase domain-containing protein</fullName>
    </recommendedName>
</protein>
<dbReference type="SUPFAM" id="SSF56219">
    <property type="entry name" value="DNase I-like"/>
    <property type="match status" value="1"/>
</dbReference>
<dbReference type="Pfam" id="PF03372">
    <property type="entry name" value="Exo_endo_phos"/>
    <property type="match status" value="1"/>
</dbReference>
<dbReference type="PANTHER" id="PTHR12121">
    <property type="entry name" value="CARBON CATABOLITE REPRESSOR PROTEIN 4"/>
    <property type="match status" value="1"/>
</dbReference>
<proteinExistence type="predicted"/>
<dbReference type="OMA" id="EYARIGH"/>
<dbReference type="EMBL" id="RCHS01003940">
    <property type="protein sequence ID" value="RMX38804.1"/>
    <property type="molecule type" value="Genomic_DNA"/>
</dbReference>
<dbReference type="PANTHER" id="PTHR12121:SF34">
    <property type="entry name" value="PROTEIN ANGEL"/>
    <property type="match status" value="1"/>
</dbReference>
<dbReference type="InterPro" id="IPR036691">
    <property type="entry name" value="Endo/exonu/phosph_ase_sf"/>
</dbReference>
<comment type="caution">
    <text evidence="3">The sequence shown here is derived from an EMBL/GenBank/DDBJ whole genome shotgun (WGS) entry which is preliminary data.</text>
</comment>
<sequence length="642" mass="72599">MKAVRPFFARAAKKCKYSYEGEVHQTSAGKQFGRKSTEINDAMEAMSSASLVDMQVPEVSSAGNLNQHETPIKNNSANSTYCTPVYPSTTTIKPVQSSQDEEQNASSGSYQEYCSESMEPLQQPCFTSPDKLGRRWHNLRRKCYRPQRDQNFTFKVVSYNVLADGLLHSNSHLYCGSEEWLKDWEYRRKNLLKELLSYKADVLCLQEVEDSHYEDWFEPKLREKGYTGVYKKRSGDKTDGCATFFKKSRFTLVKSELVSFNKPNVKLMDRHNVAVVVLLKPKVPGRSSRNSNNLVCISNTHLLFNKKRGDIKLAQLACLFSEIEEIARISSSGQRNAAYHPIICCGDFNSTPFSPIYDFVMRGSLNYKGMHRDNFSGQSHVRRSYPPSQELRSNIIPWELGITTTCTKRNESTEVESVLSIDCEKVDLQPSGVEPLSTGSASCVSASKSVLPFEKSRQHFSLSRQAGNCAHLPRNHHLGSLWFNPEPGSSTKLQSDVRGRISLQNTQPSSLNSTENENVSREEAQSSTHLLAKMTEKSVYDATTIQRHNFSDVFSVYRHYFQDGQPEVTTFHDQVCTTVDYIFVSPGRRQNCQKCHRRHGSLQMTGNLELLSESDIQTLGGLPNKYISSDHLALVSSFLLHV</sequence>
<dbReference type="Gene3D" id="3.60.10.10">
    <property type="entry name" value="Endonuclease/exonuclease/phosphatase"/>
    <property type="match status" value="2"/>
</dbReference>
<dbReference type="OrthoDB" id="10253982at2759"/>
<feature type="compositionally biased region" description="Polar residues" evidence="1">
    <location>
        <begin position="505"/>
        <end position="517"/>
    </location>
</feature>
<evidence type="ECO:0000313" key="4">
    <source>
        <dbReference type="Proteomes" id="UP000275408"/>
    </source>
</evidence>
<evidence type="ECO:0000256" key="1">
    <source>
        <dbReference type="SAM" id="MobiDB-lite"/>
    </source>
</evidence>